<dbReference type="Proteomes" id="UP001596163">
    <property type="component" value="Unassembled WGS sequence"/>
</dbReference>
<feature type="transmembrane region" description="Helical" evidence="1">
    <location>
        <begin position="6"/>
        <end position="29"/>
    </location>
</feature>
<keyword evidence="1" id="KW-1133">Transmembrane helix</keyword>
<gene>
    <name evidence="2" type="ORF">ACFPIK_17450</name>
</gene>
<keyword evidence="1" id="KW-0812">Transmembrane</keyword>
<evidence type="ECO:0000256" key="1">
    <source>
        <dbReference type="SAM" id="Phobius"/>
    </source>
</evidence>
<name>A0ABW0C311_9BACT</name>
<dbReference type="EMBL" id="JBHSKS010000022">
    <property type="protein sequence ID" value="MFC5193563.1"/>
    <property type="molecule type" value="Genomic_DNA"/>
</dbReference>
<dbReference type="RefSeq" id="WP_377917621.1">
    <property type="nucleotide sequence ID" value="NZ_JBHSKS010000022.1"/>
</dbReference>
<proteinExistence type="predicted"/>
<protein>
    <recommendedName>
        <fullName evidence="4">Phage shock protein B</fullName>
    </recommendedName>
</protein>
<evidence type="ECO:0000313" key="3">
    <source>
        <dbReference type="Proteomes" id="UP001596163"/>
    </source>
</evidence>
<reference evidence="3" key="1">
    <citation type="journal article" date="2019" name="Int. J. Syst. Evol. Microbiol.">
        <title>The Global Catalogue of Microorganisms (GCM) 10K type strain sequencing project: providing services to taxonomists for standard genome sequencing and annotation.</title>
        <authorList>
            <consortium name="The Broad Institute Genomics Platform"/>
            <consortium name="The Broad Institute Genome Sequencing Center for Infectious Disease"/>
            <person name="Wu L."/>
            <person name="Ma J."/>
        </authorList>
    </citation>
    <scope>NUCLEOTIDE SEQUENCE [LARGE SCALE GENOMIC DNA]</scope>
    <source>
        <strain evidence="3">CGMCC 1.7030</strain>
    </source>
</reference>
<evidence type="ECO:0008006" key="4">
    <source>
        <dbReference type="Google" id="ProtNLM"/>
    </source>
</evidence>
<comment type="caution">
    <text evidence="2">The sequence shown here is derived from an EMBL/GenBank/DDBJ whole genome shotgun (WGS) entry which is preliminary data.</text>
</comment>
<sequence length="94" mass="11173">MSGFWLFDALIILLFLVVLLGVITLHFLISRGYQKENKMHYSRIADLQRLVEMELERSRYFSDQVDFLAKQKDHTQDQLDLIRLQVEAMKKGEK</sequence>
<keyword evidence="1" id="KW-0472">Membrane</keyword>
<accession>A0ABW0C311</accession>
<organism evidence="2 3">
    <name type="scientific">Algoriphagus aquatilis</name>
    <dbReference type="NCBI Taxonomy" id="490186"/>
    <lineage>
        <taxon>Bacteria</taxon>
        <taxon>Pseudomonadati</taxon>
        <taxon>Bacteroidota</taxon>
        <taxon>Cytophagia</taxon>
        <taxon>Cytophagales</taxon>
        <taxon>Cyclobacteriaceae</taxon>
        <taxon>Algoriphagus</taxon>
    </lineage>
</organism>
<evidence type="ECO:0000313" key="2">
    <source>
        <dbReference type="EMBL" id="MFC5193563.1"/>
    </source>
</evidence>
<keyword evidence="3" id="KW-1185">Reference proteome</keyword>